<evidence type="ECO:0000313" key="1">
    <source>
        <dbReference type="EMBL" id="GAH75847.1"/>
    </source>
</evidence>
<name>X1I2A0_9ZZZZ</name>
<reference evidence="1" key="1">
    <citation type="journal article" date="2014" name="Front. Microbiol.">
        <title>High frequency of phylogenetically diverse reductive dehalogenase-homologous genes in deep subseafloor sedimentary metagenomes.</title>
        <authorList>
            <person name="Kawai M."/>
            <person name="Futagami T."/>
            <person name="Toyoda A."/>
            <person name="Takaki Y."/>
            <person name="Nishi S."/>
            <person name="Hori S."/>
            <person name="Arai W."/>
            <person name="Tsubouchi T."/>
            <person name="Morono Y."/>
            <person name="Uchiyama I."/>
            <person name="Ito T."/>
            <person name="Fujiyama A."/>
            <person name="Inagaki F."/>
            <person name="Takami H."/>
        </authorList>
    </citation>
    <scope>NUCLEOTIDE SEQUENCE</scope>
    <source>
        <strain evidence="1">Expedition CK06-06</strain>
    </source>
</reference>
<organism evidence="1">
    <name type="scientific">marine sediment metagenome</name>
    <dbReference type="NCBI Taxonomy" id="412755"/>
    <lineage>
        <taxon>unclassified sequences</taxon>
        <taxon>metagenomes</taxon>
        <taxon>ecological metagenomes</taxon>
    </lineage>
</organism>
<dbReference type="EMBL" id="BARU01028998">
    <property type="protein sequence ID" value="GAH75847.1"/>
    <property type="molecule type" value="Genomic_DNA"/>
</dbReference>
<gene>
    <name evidence="1" type="ORF">S03H2_46207</name>
</gene>
<proteinExistence type="predicted"/>
<comment type="caution">
    <text evidence="1">The sequence shown here is derived from an EMBL/GenBank/DDBJ whole genome shotgun (WGS) entry which is preliminary data.</text>
</comment>
<feature type="non-terminal residue" evidence="1">
    <location>
        <position position="59"/>
    </location>
</feature>
<sequence length="59" mass="6750">MDMTPTMFPDLVLSCPDTEGFKYTGSKLKLIPYILQLTDKGKSSHSIRWVFWYDSCVSA</sequence>
<accession>X1I2A0</accession>
<dbReference type="AlphaFoldDB" id="X1I2A0"/>
<protein>
    <submittedName>
        <fullName evidence="1">Uncharacterized protein</fullName>
    </submittedName>
</protein>